<evidence type="ECO:0000313" key="3">
    <source>
        <dbReference type="Proteomes" id="UP000768567"/>
    </source>
</evidence>
<dbReference type="InterPro" id="IPR017850">
    <property type="entry name" value="Alkaline_phosphatase_core_sf"/>
</dbReference>
<dbReference type="RefSeq" id="WP_193501166.1">
    <property type="nucleotide sequence ID" value="NZ_JADCKC010000002.1"/>
</dbReference>
<dbReference type="PANTHER" id="PTHR46615:SF1">
    <property type="entry name" value="ARYLSULFATASE K"/>
    <property type="match status" value="1"/>
</dbReference>
<dbReference type="InterPro" id="IPR032506">
    <property type="entry name" value="SGSH_C"/>
</dbReference>
<keyword evidence="3" id="KW-1185">Reference proteome</keyword>
<organism evidence="2 3">
    <name type="scientific">Gemmiger gallinarum</name>
    <dbReference type="NCBI Taxonomy" id="2779354"/>
    <lineage>
        <taxon>Bacteria</taxon>
        <taxon>Bacillati</taxon>
        <taxon>Bacillota</taxon>
        <taxon>Clostridia</taxon>
        <taxon>Eubacteriales</taxon>
        <taxon>Gemmiger</taxon>
    </lineage>
</organism>
<dbReference type="PANTHER" id="PTHR46615">
    <property type="entry name" value="ARYLSULFATASE K"/>
    <property type="match status" value="1"/>
</dbReference>
<dbReference type="InterPro" id="IPR051849">
    <property type="entry name" value="GAG-degrading_sulfatase"/>
</dbReference>
<sequence length="189" mass="21564">MTDDDLNNTKLHYDGAIQVIDYWVGQMLDVLERRNLLDNTIIIFAADHGEMMGEHGLFAKTTMYEGALRIPLLIHLPGMDKAAICDAPAMLMDLAPTILELTGTSYDATAMDACSLVPLLKGEDVSLRVAQISELRNMMMVFDGRYKWIRNWNDSDELYDLEQDPDEMHNIIKDHPDIIKRLTTYTFTH</sequence>
<dbReference type="Proteomes" id="UP000768567">
    <property type="component" value="Unassembled WGS sequence"/>
</dbReference>
<comment type="caution">
    <text evidence="2">The sequence shown here is derived from an EMBL/GenBank/DDBJ whole genome shotgun (WGS) entry which is preliminary data.</text>
</comment>
<name>A0ABR9R3E2_9FIRM</name>
<dbReference type="Gene3D" id="3.40.720.10">
    <property type="entry name" value="Alkaline Phosphatase, subunit A"/>
    <property type="match status" value="1"/>
</dbReference>
<gene>
    <name evidence="2" type="ORF">INF35_07690</name>
</gene>
<accession>A0ABR9R3E2</accession>
<proteinExistence type="predicted"/>
<dbReference type="SUPFAM" id="SSF53649">
    <property type="entry name" value="Alkaline phosphatase-like"/>
    <property type="match status" value="1"/>
</dbReference>
<dbReference type="Pfam" id="PF16347">
    <property type="entry name" value="SGSH_C"/>
    <property type="match status" value="1"/>
</dbReference>
<dbReference type="EMBL" id="JADCKC010000002">
    <property type="protein sequence ID" value="MBE5037664.1"/>
    <property type="molecule type" value="Genomic_DNA"/>
</dbReference>
<evidence type="ECO:0000313" key="2">
    <source>
        <dbReference type="EMBL" id="MBE5037664.1"/>
    </source>
</evidence>
<protein>
    <submittedName>
        <fullName evidence="2">Sulfatase-like hydrolase/transferase</fullName>
    </submittedName>
</protein>
<reference evidence="2 3" key="1">
    <citation type="submission" date="2020-10" db="EMBL/GenBank/DDBJ databases">
        <title>ChiBAC.</title>
        <authorList>
            <person name="Zenner C."/>
            <person name="Hitch T.C.A."/>
            <person name="Clavel T."/>
        </authorList>
    </citation>
    <scope>NUCLEOTIDE SEQUENCE [LARGE SCALE GENOMIC DNA]</scope>
    <source>
        <strain evidence="2 3">DSM 109015</strain>
    </source>
</reference>
<feature type="domain" description="N-sulphoglucosamine sulphohydrolase C-terminal" evidence="1">
    <location>
        <begin position="53"/>
        <end position="175"/>
    </location>
</feature>
<evidence type="ECO:0000259" key="1">
    <source>
        <dbReference type="Pfam" id="PF16347"/>
    </source>
</evidence>